<dbReference type="Proteomes" id="UP000195221">
    <property type="component" value="Unassembled WGS sequence"/>
</dbReference>
<evidence type="ECO:0000313" key="3">
    <source>
        <dbReference type="Proteomes" id="UP000195221"/>
    </source>
</evidence>
<comment type="caution">
    <text evidence="2">The sequence shown here is derived from an EMBL/GenBank/DDBJ whole genome shotgun (WGS) entry which is preliminary data.</text>
</comment>
<dbReference type="RefSeq" id="WP_075359003.1">
    <property type="nucleotide sequence ID" value="NZ_MSRG01000054.1"/>
</dbReference>
<dbReference type="AlphaFoldDB" id="A0A242MLQ3"/>
<keyword evidence="1" id="KW-0472">Membrane</keyword>
<dbReference type="EMBL" id="NBTZ01000093">
    <property type="protein sequence ID" value="OTP72183.1"/>
    <property type="molecule type" value="Genomic_DNA"/>
</dbReference>
<name>A0A242MLQ3_CABSO</name>
<proteinExistence type="predicted"/>
<reference evidence="2 3" key="1">
    <citation type="submission" date="2017-03" db="EMBL/GenBank/DDBJ databases">
        <title>Genome analysis of strain PAMC 26577.</title>
        <authorList>
            <person name="Oh H.-M."/>
            <person name="Yang J.-A."/>
        </authorList>
    </citation>
    <scope>NUCLEOTIDE SEQUENCE [LARGE SCALE GENOMIC DNA]</scope>
    <source>
        <strain evidence="2 3">PAMC 26577</strain>
    </source>
</reference>
<evidence type="ECO:0000256" key="1">
    <source>
        <dbReference type="SAM" id="Phobius"/>
    </source>
</evidence>
<gene>
    <name evidence="2" type="ORF">PAMC26577_21725</name>
</gene>
<accession>A0A242MLQ3</accession>
<keyword evidence="1" id="KW-1133">Transmembrane helix</keyword>
<protein>
    <submittedName>
        <fullName evidence="2">Uncharacterized protein</fullName>
    </submittedName>
</protein>
<feature type="transmembrane region" description="Helical" evidence="1">
    <location>
        <begin position="44"/>
        <end position="61"/>
    </location>
</feature>
<organism evidence="2 3">
    <name type="scientific">Caballeronia sordidicola</name>
    <name type="common">Burkholderia sordidicola</name>
    <dbReference type="NCBI Taxonomy" id="196367"/>
    <lineage>
        <taxon>Bacteria</taxon>
        <taxon>Pseudomonadati</taxon>
        <taxon>Pseudomonadota</taxon>
        <taxon>Betaproteobacteria</taxon>
        <taxon>Burkholderiales</taxon>
        <taxon>Burkholderiaceae</taxon>
        <taxon>Caballeronia</taxon>
    </lineage>
</organism>
<sequence>MAFNYLATLPRKKRFYSALVCLPLVYIICKGTVQGLIWAEPADFSVTLIIGAISIVCAAQLQRIAAAIVTLVEKVVADQN</sequence>
<keyword evidence="1" id="KW-0812">Transmembrane</keyword>
<evidence type="ECO:0000313" key="2">
    <source>
        <dbReference type="EMBL" id="OTP72183.1"/>
    </source>
</evidence>
<feature type="transmembrane region" description="Helical" evidence="1">
    <location>
        <begin position="15"/>
        <end position="38"/>
    </location>
</feature>